<dbReference type="NCBIfam" id="TIGR00220">
    <property type="entry name" value="mscL"/>
    <property type="match status" value="1"/>
</dbReference>
<proteinExistence type="inferred from homology"/>
<dbReference type="GO" id="GO:0008381">
    <property type="term" value="F:mechanosensitive monoatomic ion channel activity"/>
    <property type="evidence" value="ECO:0007669"/>
    <property type="project" value="UniProtKB-UniRule"/>
</dbReference>
<dbReference type="InterPro" id="IPR036019">
    <property type="entry name" value="MscL_channel"/>
</dbReference>
<keyword evidence="5 10" id="KW-0812">Transmembrane</keyword>
<comment type="caution">
    <text evidence="11">The sequence shown here is derived from an EMBL/GenBank/DDBJ whole genome shotgun (WGS) entry which is preliminary data.</text>
</comment>
<dbReference type="GO" id="GO:0005886">
    <property type="term" value="C:plasma membrane"/>
    <property type="evidence" value="ECO:0007669"/>
    <property type="project" value="UniProtKB-SubCell"/>
</dbReference>
<feature type="transmembrane region" description="Helical" evidence="10">
    <location>
        <begin position="85"/>
        <end position="103"/>
    </location>
</feature>
<evidence type="ECO:0000256" key="2">
    <source>
        <dbReference type="ARBA" id="ARBA00007254"/>
    </source>
</evidence>
<sequence>MKTLTEFKKFLSRGNVMDLAIAVIIGAAFGQIVNSLVKDIVTPPIGLLLGKVDFSSLYINLSGHPYSSLSAAQKAGAPTINYGNFLNSVVNFLIISLVIFFAVKLVNKASRKKPAEQTTKNCPYCLSSIPLKATKCPHCTGDLPLEESVQLNPQQ</sequence>
<comment type="function">
    <text evidence="10">Channel that opens in response to stretch forces in the membrane lipid bilayer. May participate in the regulation of osmotic pressure changes within the cell.</text>
</comment>
<keyword evidence="12" id="KW-1185">Reference proteome</keyword>
<keyword evidence="8 10" id="KW-0472">Membrane</keyword>
<evidence type="ECO:0000256" key="7">
    <source>
        <dbReference type="ARBA" id="ARBA00023065"/>
    </source>
</evidence>
<accession>A0A4Z0GJX1</accession>
<dbReference type="InterPro" id="IPR019823">
    <property type="entry name" value="Mechanosensitive_channel_CS"/>
</dbReference>
<evidence type="ECO:0000256" key="1">
    <source>
        <dbReference type="ARBA" id="ARBA00004651"/>
    </source>
</evidence>
<comment type="caution">
    <text evidence="10">Lacks conserved residue(s) required for the propagation of feature annotation.</text>
</comment>
<dbReference type="HAMAP" id="MF_00115">
    <property type="entry name" value="MscL"/>
    <property type="match status" value="1"/>
</dbReference>
<dbReference type="PRINTS" id="PR01264">
    <property type="entry name" value="MECHCHANNEL"/>
</dbReference>
<evidence type="ECO:0000256" key="3">
    <source>
        <dbReference type="ARBA" id="ARBA00022448"/>
    </source>
</evidence>
<dbReference type="Pfam" id="PF01741">
    <property type="entry name" value="MscL"/>
    <property type="match status" value="1"/>
</dbReference>
<comment type="similarity">
    <text evidence="2 10">Belongs to the MscL family.</text>
</comment>
<evidence type="ECO:0000256" key="6">
    <source>
        <dbReference type="ARBA" id="ARBA00022989"/>
    </source>
</evidence>
<evidence type="ECO:0000256" key="10">
    <source>
        <dbReference type="HAMAP-Rule" id="MF_00115"/>
    </source>
</evidence>
<evidence type="ECO:0000313" key="11">
    <source>
        <dbReference type="EMBL" id="TGA97144.1"/>
    </source>
</evidence>
<keyword evidence="7 10" id="KW-0406">Ion transport</keyword>
<dbReference type="AlphaFoldDB" id="A0A4Z0GJX1"/>
<dbReference type="SUPFAM" id="SSF81330">
    <property type="entry name" value="Gated mechanosensitive channel"/>
    <property type="match status" value="1"/>
</dbReference>
<dbReference type="PANTHER" id="PTHR30266:SF2">
    <property type="entry name" value="LARGE-CONDUCTANCE MECHANOSENSITIVE CHANNEL"/>
    <property type="match status" value="1"/>
</dbReference>
<dbReference type="PANTHER" id="PTHR30266">
    <property type="entry name" value="MECHANOSENSITIVE CHANNEL MSCL"/>
    <property type="match status" value="1"/>
</dbReference>
<keyword evidence="6 10" id="KW-1133">Transmembrane helix</keyword>
<comment type="subcellular location">
    <subcellularLocation>
        <location evidence="1 10">Cell membrane</location>
        <topology evidence="1 10">Multi-pass membrane protein</topology>
    </subcellularLocation>
</comment>
<name>A0A4Z0GJX1_9BACL</name>
<organism evidence="11 12">
    <name type="scientific">Sporolactobacillus shoreae</name>
    <dbReference type="NCBI Taxonomy" id="1465501"/>
    <lineage>
        <taxon>Bacteria</taxon>
        <taxon>Bacillati</taxon>
        <taxon>Bacillota</taxon>
        <taxon>Bacilli</taxon>
        <taxon>Bacillales</taxon>
        <taxon>Sporolactobacillaceae</taxon>
        <taxon>Sporolactobacillus</taxon>
    </lineage>
</organism>
<dbReference type="RefSeq" id="WP_135349235.1">
    <property type="nucleotide sequence ID" value="NZ_SRJD01000016.1"/>
</dbReference>
<dbReference type="Gene3D" id="1.10.1200.120">
    <property type="entry name" value="Large-conductance mechanosensitive channel, MscL, domain 1"/>
    <property type="match status" value="1"/>
</dbReference>
<evidence type="ECO:0000256" key="8">
    <source>
        <dbReference type="ARBA" id="ARBA00023136"/>
    </source>
</evidence>
<dbReference type="EMBL" id="SRJD01000016">
    <property type="protein sequence ID" value="TGA97144.1"/>
    <property type="molecule type" value="Genomic_DNA"/>
</dbReference>
<protein>
    <recommendedName>
        <fullName evidence="10">Large-conductance mechanosensitive channel</fullName>
    </recommendedName>
</protein>
<keyword evidence="4 10" id="KW-1003">Cell membrane</keyword>
<reference evidence="11 12" key="1">
    <citation type="journal article" date="2015" name="Int. J. Syst. Evol. Microbiol.">
        <title>Sporolactobacillus shoreae sp. nov. and Sporolactobacillus spathodeae sp. nov., two spore-forming lactic acid bacteria isolated from tree barks in Thailand.</title>
        <authorList>
            <person name="Thamacharoensuk T."/>
            <person name="Kitahara M."/>
            <person name="Ohkuma M."/>
            <person name="Thongchul N."/>
            <person name="Tanasupawat S."/>
        </authorList>
    </citation>
    <scope>NUCLEOTIDE SEQUENCE [LARGE SCALE GENOMIC DNA]</scope>
    <source>
        <strain evidence="11 12">BK92</strain>
    </source>
</reference>
<comment type="subunit">
    <text evidence="10">Homopentamer.</text>
</comment>
<dbReference type="InterPro" id="IPR037673">
    <property type="entry name" value="MSC/AndL"/>
</dbReference>
<gene>
    <name evidence="10 11" type="primary">mscL</name>
    <name evidence="11" type="ORF">E4665_13035</name>
</gene>
<evidence type="ECO:0000256" key="4">
    <source>
        <dbReference type="ARBA" id="ARBA00022475"/>
    </source>
</evidence>
<evidence type="ECO:0000313" key="12">
    <source>
        <dbReference type="Proteomes" id="UP000298347"/>
    </source>
</evidence>
<keyword evidence="9 10" id="KW-0407">Ion channel</keyword>
<dbReference type="OrthoDB" id="9810350at2"/>
<evidence type="ECO:0000256" key="5">
    <source>
        <dbReference type="ARBA" id="ARBA00022692"/>
    </source>
</evidence>
<dbReference type="InterPro" id="IPR001185">
    <property type="entry name" value="MS_channel"/>
</dbReference>
<evidence type="ECO:0000256" key="9">
    <source>
        <dbReference type="ARBA" id="ARBA00023303"/>
    </source>
</evidence>
<dbReference type="Proteomes" id="UP000298347">
    <property type="component" value="Unassembled WGS sequence"/>
</dbReference>
<dbReference type="PROSITE" id="PS01327">
    <property type="entry name" value="MSCL"/>
    <property type="match status" value="1"/>
</dbReference>
<keyword evidence="3 10" id="KW-0813">Transport</keyword>